<protein>
    <submittedName>
        <fullName evidence="5">HAD-IA family hydrolase</fullName>
    </submittedName>
</protein>
<dbReference type="InterPro" id="IPR023214">
    <property type="entry name" value="HAD_sf"/>
</dbReference>
<dbReference type="SUPFAM" id="SSF56784">
    <property type="entry name" value="HAD-like"/>
    <property type="match status" value="1"/>
</dbReference>
<gene>
    <name evidence="5" type="ORF">LDJ79_21095</name>
</gene>
<dbReference type="Proteomes" id="UP001199044">
    <property type="component" value="Unassembled WGS sequence"/>
</dbReference>
<dbReference type="Gene3D" id="3.40.50.1000">
    <property type="entry name" value="HAD superfamily/HAD-like"/>
    <property type="match status" value="1"/>
</dbReference>
<dbReference type="PANTHER" id="PTHR46193">
    <property type="entry name" value="6-PHOSPHOGLUCONATE PHOSPHATASE"/>
    <property type="match status" value="1"/>
</dbReference>
<sequence length="221" mass="25008">MAKIKKQCVIFDCEGTLVDSERLCCQVLQQLLVEIGVCLRLDEVMQHFDGGKSADILNQLLIATCTHADVDVLEVEYRRRTEALFKSELQPMPDAKSLLEELKKQRIDMCIASNAPREKTAEILKITGLLPYFENHIYSGFDANSWKPDPDLIHYCAMNMGYRLDDCIYVDDTVQGVTAGVLAGVKTFHLQGDRLLHDCGFAEVEPLQQLTDLKQFLELPK</sequence>
<keyword evidence="6" id="KW-1185">Reference proteome</keyword>
<dbReference type="Gene3D" id="1.10.150.240">
    <property type="entry name" value="Putative phosphatase, domain 2"/>
    <property type="match status" value="1"/>
</dbReference>
<keyword evidence="4" id="KW-0460">Magnesium</keyword>
<comment type="similarity">
    <text evidence="2">Belongs to the HAD-like hydrolase superfamily. CbbY/CbbZ/Gph/YieH family.</text>
</comment>
<proteinExistence type="inferred from homology"/>
<evidence type="ECO:0000256" key="4">
    <source>
        <dbReference type="ARBA" id="ARBA00022842"/>
    </source>
</evidence>
<evidence type="ECO:0000313" key="5">
    <source>
        <dbReference type="EMBL" id="MCA2018625.1"/>
    </source>
</evidence>
<dbReference type="PANTHER" id="PTHR46193:SF10">
    <property type="entry name" value="6-PHOSPHOGLUCONATE PHOSPHATASE"/>
    <property type="match status" value="1"/>
</dbReference>
<dbReference type="SFLD" id="SFLDG01129">
    <property type="entry name" value="C1.5:_HAD__Beta-PGM__Phosphata"/>
    <property type="match status" value="1"/>
</dbReference>
<dbReference type="SFLD" id="SFLDS00003">
    <property type="entry name" value="Haloacid_Dehalogenase"/>
    <property type="match status" value="1"/>
</dbReference>
<dbReference type="EMBL" id="JAIWIU010000187">
    <property type="protein sequence ID" value="MCA2018625.1"/>
    <property type="molecule type" value="Genomic_DNA"/>
</dbReference>
<evidence type="ECO:0000313" key="6">
    <source>
        <dbReference type="Proteomes" id="UP001199044"/>
    </source>
</evidence>
<comment type="caution">
    <text evidence="5">The sequence shown here is derived from an EMBL/GenBank/DDBJ whole genome shotgun (WGS) entry which is preliminary data.</text>
</comment>
<reference evidence="6" key="1">
    <citation type="submission" date="2023-07" db="EMBL/GenBank/DDBJ databases">
        <title>Molecular identification of indigenous halophilic bacteria isolated from red sea cost, biodegradation of synthetic dyes and assessment of degraded metabolite toxicity.</title>
        <authorList>
            <person name="Chaieb K."/>
            <person name="Altayb H.N."/>
        </authorList>
    </citation>
    <scope>NUCLEOTIDE SEQUENCE [LARGE SCALE GENOMIC DNA]</scope>
    <source>
        <strain evidence="6">K20</strain>
    </source>
</reference>
<dbReference type="InterPro" id="IPR051600">
    <property type="entry name" value="Beta-PGM-like"/>
</dbReference>
<keyword evidence="5" id="KW-0378">Hydrolase</keyword>
<evidence type="ECO:0000256" key="1">
    <source>
        <dbReference type="ARBA" id="ARBA00001946"/>
    </source>
</evidence>
<dbReference type="SFLD" id="SFLDG01135">
    <property type="entry name" value="C1.5.6:_HAD__Beta-PGM__Phospha"/>
    <property type="match status" value="1"/>
</dbReference>
<organism evidence="5 6">
    <name type="scientific">Vibrio tritonius</name>
    <dbReference type="NCBI Taxonomy" id="1435069"/>
    <lineage>
        <taxon>Bacteria</taxon>
        <taxon>Pseudomonadati</taxon>
        <taxon>Pseudomonadota</taxon>
        <taxon>Gammaproteobacteria</taxon>
        <taxon>Vibrionales</taxon>
        <taxon>Vibrionaceae</taxon>
        <taxon>Vibrio</taxon>
    </lineage>
</organism>
<dbReference type="NCBIfam" id="TIGR01509">
    <property type="entry name" value="HAD-SF-IA-v3"/>
    <property type="match status" value="1"/>
</dbReference>
<dbReference type="GO" id="GO:0016787">
    <property type="term" value="F:hydrolase activity"/>
    <property type="evidence" value="ECO:0007669"/>
    <property type="project" value="UniProtKB-KW"/>
</dbReference>
<dbReference type="CDD" id="cd07526">
    <property type="entry name" value="HAD_BPGM_like"/>
    <property type="match status" value="1"/>
</dbReference>
<accession>A0ABS7YSG1</accession>
<dbReference type="InterPro" id="IPR006439">
    <property type="entry name" value="HAD-SF_hydro_IA"/>
</dbReference>
<evidence type="ECO:0000256" key="3">
    <source>
        <dbReference type="ARBA" id="ARBA00022723"/>
    </source>
</evidence>
<evidence type="ECO:0000256" key="2">
    <source>
        <dbReference type="ARBA" id="ARBA00006171"/>
    </source>
</evidence>
<dbReference type="InterPro" id="IPR023198">
    <property type="entry name" value="PGP-like_dom2"/>
</dbReference>
<name>A0ABS7YSG1_9VIBR</name>
<dbReference type="RefSeq" id="WP_225251972.1">
    <property type="nucleotide sequence ID" value="NZ_JAIWIU010000187.1"/>
</dbReference>
<dbReference type="InterPro" id="IPR036412">
    <property type="entry name" value="HAD-like_sf"/>
</dbReference>
<keyword evidence="3" id="KW-0479">Metal-binding</keyword>
<comment type="cofactor">
    <cofactor evidence="1">
        <name>Mg(2+)</name>
        <dbReference type="ChEBI" id="CHEBI:18420"/>
    </cofactor>
</comment>
<dbReference type="Pfam" id="PF00702">
    <property type="entry name" value="Hydrolase"/>
    <property type="match status" value="1"/>
</dbReference>